<name>A0A2M7E4P1_9BACT</name>
<reference evidence="2" key="1">
    <citation type="submission" date="2017-09" db="EMBL/GenBank/DDBJ databases">
        <title>Depth-based differentiation of microbial function through sediment-hosted aquifers and enrichment of novel symbionts in the deep terrestrial subsurface.</title>
        <authorList>
            <person name="Probst A.J."/>
            <person name="Ladd B."/>
            <person name="Jarett J.K."/>
            <person name="Geller-Mcgrath D.E."/>
            <person name="Sieber C.M.K."/>
            <person name="Emerson J.B."/>
            <person name="Anantharaman K."/>
            <person name="Thomas B.C."/>
            <person name="Malmstrom R."/>
            <person name="Stieglmeier M."/>
            <person name="Klingl A."/>
            <person name="Woyke T."/>
            <person name="Ryan C.M."/>
            <person name="Banfield J.F."/>
        </authorList>
    </citation>
    <scope>NUCLEOTIDE SEQUENCE [LARGE SCALE GENOMIC DNA]</scope>
</reference>
<protein>
    <submittedName>
        <fullName evidence="1">Uncharacterized protein</fullName>
    </submittedName>
</protein>
<dbReference type="EMBL" id="PETM01000032">
    <property type="protein sequence ID" value="PIV62689.1"/>
    <property type="molecule type" value="Genomic_DNA"/>
</dbReference>
<feature type="non-terminal residue" evidence="1">
    <location>
        <position position="91"/>
    </location>
</feature>
<proteinExistence type="predicted"/>
<accession>A0A2M7E4P1</accession>
<evidence type="ECO:0000313" key="2">
    <source>
        <dbReference type="Proteomes" id="UP000230116"/>
    </source>
</evidence>
<sequence length="91" mass="10099">MTESSNLPTPAPQEHRVQFQKAVETVKGSRAGKELARVLKVVDDRVRRFVTKKPENAVKMLEIESQLDDPRKADKAVDRLKQAGAQVTSSG</sequence>
<gene>
    <name evidence="1" type="ORF">COS12_01390</name>
</gene>
<organism evidence="1 2">
    <name type="scientific">Candidatus Roizmanbacteria bacterium CG01_land_8_20_14_3_00_33_9</name>
    <dbReference type="NCBI Taxonomy" id="1974843"/>
    <lineage>
        <taxon>Bacteria</taxon>
        <taxon>Candidatus Roizmaniibacteriota</taxon>
    </lineage>
</organism>
<evidence type="ECO:0000313" key="1">
    <source>
        <dbReference type="EMBL" id="PIV62689.1"/>
    </source>
</evidence>
<comment type="caution">
    <text evidence="1">The sequence shown here is derived from an EMBL/GenBank/DDBJ whole genome shotgun (WGS) entry which is preliminary data.</text>
</comment>
<dbReference type="Proteomes" id="UP000230116">
    <property type="component" value="Unassembled WGS sequence"/>
</dbReference>
<dbReference type="AlphaFoldDB" id="A0A2M7E4P1"/>